<comment type="caution">
    <text evidence="1">The sequence shown here is derived from an EMBL/GenBank/DDBJ whole genome shotgun (WGS) entry which is preliminary data.</text>
</comment>
<organism evidence="1 2">
    <name type="scientific">Vibrio owensii</name>
    <dbReference type="NCBI Taxonomy" id="696485"/>
    <lineage>
        <taxon>Bacteria</taxon>
        <taxon>Pseudomonadati</taxon>
        <taxon>Pseudomonadota</taxon>
        <taxon>Gammaproteobacteria</taxon>
        <taxon>Vibrionales</taxon>
        <taxon>Vibrionaceae</taxon>
        <taxon>Vibrio</taxon>
    </lineage>
</organism>
<accession>A0AAU9Q190</accession>
<dbReference type="AlphaFoldDB" id="A0AAU9Q190"/>
<evidence type="ECO:0000313" key="2">
    <source>
        <dbReference type="Proteomes" id="UP001295420"/>
    </source>
</evidence>
<dbReference type="RefSeq" id="WP_409929965.1">
    <property type="nucleotide sequence ID" value="NZ_CAKMTQ010000001.1"/>
</dbReference>
<reference evidence="1" key="1">
    <citation type="submission" date="2022-01" db="EMBL/GenBank/DDBJ databases">
        <authorList>
            <person name="Lagorce A."/>
        </authorList>
    </citation>
    <scope>NUCLEOTIDE SEQUENCE</scope>
    <source>
        <strain evidence="1">Th15_F1_D04</strain>
    </source>
</reference>
<dbReference type="EMBL" id="CAKMTQ010000001">
    <property type="protein sequence ID" value="CAH1521260.1"/>
    <property type="molecule type" value="Genomic_DNA"/>
</dbReference>
<proteinExistence type="predicted"/>
<dbReference type="Proteomes" id="UP001295420">
    <property type="component" value="Unassembled WGS sequence"/>
</dbReference>
<gene>
    <name evidence="1" type="ORF">THF1D04_10731</name>
</gene>
<name>A0AAU9Q190_9VIBR</name>
<sequence length="187" mass="20770">MKHYLYTKGATGIVVPISGGVSLDGIEWIGANLTIEENSDGWVGFKGYDGDVSTAGDRHGLIGPEYIIDGSFRCDVLQGVEYSGDRGIRFKFTDLERRTIKSPTHIYIDSKIYPLMSANFSGDQTAWIFWVDPIYGDGLYQYLADNIGKSVPIAWGLTEADEEVRALDLRSKPNEHIETNKSIKSEP</sequence>
<protein>
    <submittedName>
        <fullName evidence="1">Uncharacterized protein</fullName>
    </submittedName>
</protein>
<evidence type="ECO:0000313" key="1">
    <source>
        <dbReference type="EMBL" id="CAH1521260.1"/>
    </source>
</evidence>